<dbReference type="EMBL" id="MCFL01000037">
    <property type="protein sequence ID" value="ORZ33224.1"/>
    <property type="molecule type" value="Genomic_DNA"/>
</dbReference>
<name>A0A1Y2HGU7_9FUNG</name>
<organism evidence="1 3">
    <name type="scientific">Catenaria anguillulae PL171</name>
    <dbReference type="NCBI Taxonomy" id="765915"/>
    <lineage>
        <taxon>Eukaryota</taxon>
        <taxon>Fungi</taxon>
        <taxon>Fungi incertae sedis</taxon>
        <taxon>Blastocladiomycota</taxon>
        <taxon>Blastocladiomycetes</taxon>
        <taxon>Blastocladiales</taxon>
        <taxon>Catenariaceae</taxon>
        <taxon>Catenaria</taxon>
    </lineage>
</organism>
<dbReference type="EMBL" id="MCFL01000022">
    <property type="protein sequence ID" value="ORZ35543.1"/>
    <property type="molecule type" value="Genomic_DNA"/>
</dbReference>
<gene>
    <name evidence="2" type="ORF">BCR44DRAFT_1434444</name>
    <name evidence="1" type="ORF">BCR44DRAFT_1438564</name>
</gene>
<protein>
    <submittedName>
        <fullName evidence="1">Uncharacterized protein</fullName>
    </submittedName>
</protein>
<evidence type="ECO:0000313" key="3">
    <source>
        <dbReference type="Proteomes" id="UP000193411"/>
    </source>
</evidence>
<dbReference type="Proteomes" id="UP000193411">
    <property type="component" value="Unassembled WGS sequence"/>
</dbReference>
<comment type="caution">
    <text evidence="1">The sequence shown here is derived from an EMBL/GenBank/DDBJ whole genome shotgun (WGS) entry which is preliminary data.</text>
</comment>
<keyword evidence="3" id="KW-1185">Reference proteome</keyword>
<dbReference type="AlphaFoldDB" id="A0A1Y2HGU7"/>
<accession>A0A1Y2HGU7</accession>
<reference evidence="1 3" key="1">
    <citation type="submission" date="2016-07" db="EMBL/GenBank/DDBJ databases">
        <title>Pervasive Adenine N6-methylation of Active Genes in Fungi.</title>
        <authorList>
            <consortium name="DOE Joint Genome Institute"/>
            <person name="Mondo S.J."/>
            <person name="Dannebaum R.O."/>
            <person name="Kuo R.C."/>
            <person name="Labutti K."/>
            <person name="Haridas S."/>
            <person name="Kuo A."/>
            <person name="Salamov A."/>
            <person name="Ahrendt S.R."/>
            <person name="Lipzen A."/>
            <person name="Sullivan W."/>
            <person name="Andreopoulos W.B."/>
            <person name="Clum A."/>
            <person name="Lindquist E."/>
            <person name="Daum C."/>
            <person name="Ramamoorthy G.K."/>
            <person name="Gryganskyi A."/>
            <person name="Culley D."/>
            <person name="Magnuson J.K."/>
            <person name="James T.Y."/>
            <person name="O'Malley M.A."/>
            <person name="Stajich J.E."/>
            <person name="Spatafora J.W."/>
            <person name="Visel A."/>
            <person name="Grigoriev I.V."/>
        </authorList>
    </citation>
    <scope>NUCLEOTIDE SEQUENCE [LARGE SCALE GENOMIC DNA]</scope>
    <source>
        <strain evidence="1 3">PL171</strain>
    </source>
</reference>
<evidence type="ECO:0000313" key="1">
    <source>
        <dbReference type="EMBL" id="ORZ33224.1"/>
    </source>
</evidence>
<sequence length="81" mass="8604">MSIKIRRRRLDARAVVVVCRTAAMQLGSRLCRSVGGTEMQKVVRTRAVAVGGDGDVDAACKGKVEQKASQGMVGCRGKPCL</sequence>
<evidence type="ECO:0000313" key="2">
    <source>
        <dbReference type="EMBL" id="ORZ35543.1"/>
    </source>
</evidence>
<proteinExistence type="predicted"/>